<evidence type="ECO:0000313" key="3">
    <source>
        <dbReference type="Proteomes" id="UP001162156"/>
    </source>
</evidence>
<feature type="region of interest" description="Disordered" evidence="1">
    <location>
        <begin position="44"/>
        <end position="80"/>
    </location>
</feature>
<gene>
    <name evidence="2" type="ORF">NQ314_002922</name>
</gene>
<dbReference type="AlphaFoldDB" id="A0AAV8ZRT4"/>
<protein>
    <submittedName>
        <fullName evidence="2">Uncharacterized protein</fullName>
    </submittedName>
</protein>
<feature type="compositionally biased region" description="Low complexity" evidence="1">
    <location>
        <begin position="46"/>
        <end position="69"/>
    </location>
</feature>
<keyword evidence="3" id="KW-1185">Reference proteome</keyword>
<evidence type="ECO:0000256" key="1">
    <source>
        <dbReference type="SAM" id="MobiDB-lite"/>
    </source>
</evidence>
<comment type="caution">
    <text evidence="2">The sequence shown here is derived from an EMBL/GenBank/DDBJ whole genome shotgun (WGS) entry which is preliminary data.</text>
</comment>
<dbReference type="Proteomes" id="UP001162156">
    <property type="component" value="Unassembled WGS sequence"/>
</dbReference>
<evidence type="ECO:0000313" key="2">
    <source>
        <dbReference type="EMBL" id="KAJ8967415.1"/>
    </source>
</evidence>
<proteinExistence type="predicted"/>
<sequence length="80" mass="9053">MLHYQKHNYAPDKGISRISIEGNDFNNNCEQELQELEKLIMKKLRGSTTSTATSISTSRTSSKRGSQSSLRKRHSRASLI</sequence>
<accession>A0AAV8ZRT4</accession>
<dbReference type="EMBL" id="JANEYF010000856">
    <property type="protein sequence ID" value="KAJ8967415.1"/>
    <property type="molecule type" value="Genomic_DNA"/>
</dbReference>
<feature type="compositionally biased region" description="Basic residues" evidence="1">
    <location>
        <begin position="70"/>
        <end position="80"/>
    </location>
</feature>
<name>A0AAV8ZRT4_9CUCU</name>
<organism evidence="2 3">
    <name type="scientific">Rhamnusium bicolor</name>
    <dbReference type="NCBI Taxonomy" id="1586634"/>
    <lineage>
        <taxon>Eukaryota</taxon>
        <taxon>Metazoa</taxon>
        <taxon>Ecdysozoa</taxon>
        <taxon>Arthropoda</taxon>
        <taxon>Hexapoda</taxon>
        <taxon>Insecta</taxon>
        <taxon>Pterygota</taxon>
        <taxon>Neoptera</taxon>
        <taxon>Endopterygota</taxon>
        <taxon>Coleoptera</taxon>
        <taxon>Polyphaga</taxon>
        <taxon>Cucujiformia</taxon>
        <taxon>Chrysomeloidea</taxon>
        <taxon>Cerambycidae</taxon>
        <taxon>Lepturinae</taxon>
        <taxon>Rhagiini</taxon>
        <taxon>Rhamnusium</taxon>
    </lineage>
</organism>
<reference evidence="2" key="1">
    <citation type="journal article" date="2023" name="Insect Mol. Biol.">
        <title>Genome sequencing provides insights into the evolution of gene families encoding plant cell wall-degrading enzymes in longhorned beetles.</title>
        <authorList>
            <person name="Shin N.R."/>
            <person name="Okamura Y."/>
            <person name="Kirsch R."/>
            <person name="Pauchet Y."/>
        </authorList>
    </citation>
    <scope>NUCLEOTIDE SEQUENCE</scope>
    <source>
        <strain evidence="2">RBIC_L_NR</strain>
    </source>
</reference>